<dbReference type="Gene3D" id="1.20.120.980">
    <property type="entry name" value="Serine carboxypeptidase S28, SKS domain"/>
    <property type="match status" value="1"/>
</dbReference>
<keyword evidence="5" id="KW-0121">Carboxypeptidase</keyword>
<dbReference type="GO" id="GO:0006508">
    <property type="term" value="P:proteolysis"/>
    <property type="evidence" value="ECO:0007669"/>
    <property type="project" value="UniProtKB-KW"/>
</dbReference>
<dbReference type="EMBL" id="PKMF04000466">
    <property type="protein sequence ID" value="KAK7830212.1"/>
    <property type="molecule type" value="Genomic_DNA"/>
</dbReference>
<evidence type="ECO:0000256" key="3">
    <source>
        <dbReference type="ARBA" id="ARBA00022801"/>
    </source>
</evidence>
<dbReference type="PANTHER" id="PTHR11010">
    <property type="entry name" value="PROTEASE S28 PRO-X CARBOXYPEPTIDASE-RELATED"/>
    <property type="match status" value="1"/>
</dbReference>
<proteinExistence type="predicted"/>
<dbReference type="InterPro" id="IPR008758">
    <property type="entry name" value="Peptidase_S28"/>
</dbReference>
<keyword evidence="6" id="KW-1185">Reference proteome</keyword>
<dbReference type="GO" id="GO:0008239">
    <property type="term" value="F:dipeptidyl-peptidase activity"/>
    <property type="evidence" value="ECO:0007669"/>
    <property type="project" value="TreeGrafter"/>
</dbReference>
<dbReference type="InterPro" id="IPR042269">
    <property type="entry name" value="Ser_carbopepase_S28_SKS"/>
</dbReference>
<dbReference type="GO" id="GO:0070008">
    <property type="term" value="F:serine-type exopeptidase activity"/>
    <property type="evidence" value="ECO:0007669"/>
    <property type="project" value="InterPro"/>
</dbReference>
<dbReference type="Proteomes" id="UP000237347">
    <property type="component" value="Unassembled WGS sequence"/>
</dbReference>
<sequence length="197" mass="22124">MREPLAAWFRLKYPHIAMGAVASSPPLLYFDGLEVSWSCYDTIKRSWPEIDRVAAKPNGLSELSKKFKTCKPMKAASELKDYLEYIYSVVAQYDTPSDYPVTTVCKGIDGGANGTDILGRIFSGVVAYHRESRNCYDLNAISSTDKPTSWDWQAMHMHLTNNFLFLHIKRVLHKFGSNIIFSSGLRDPYSSGGVSLP</sequence>
<keyword evidence="2" id="KW-0732">Signal</keyword>
<reference evidence="5 6" key="1">
    <citation type="journal article" date="2018" name="Sci. Data">
        <title>The draft genome sequence of cork oak.</title>
        <authorList>
            <person name="Ramos A.M."/>
            <person name="Usie A."/>
            <person name="Barbosa P."/>
            <person name="Barros P.M."/>
            <person name="Capote T."/>
            <person name="Chaves I."/>
            <person name="Simoes F."/>
            <person name="Abreu I."/>
            <person name="Carrasquinho I."/>
            <person name="Faro C."/>
            <person name="Guimaraes J.B."/>
            <person name="Mendonca D."/>
            <person name="Nobrega F."/>
            <person name="Rodrigues L."/>
            <person name="Saibo N.J.M."/>
            <person name="Varela M.C."/>
            <person name="Egas C."/>
            <person name="Matos J."/>
            <person name="Miguel C.M."/>
            <person name="Oliveira M.M."/>
            <person name="Ricardo C.P."/>
            <person name="Goncalves S."/>
        </authorList>
    </citation>
    <scope>NUCLEOTIDE SEQUENCE [LARGE SCALE GENOMIC DNA]</scope>
    <source>
        <strain evidence="6">cv. HL8</strain>
    </source>
</reference>
<evidence type="ECO:0000313" key="5">
    <source>
        <dbReference type="EMBL" id="KAK7830212.1"/>
    </source>
</evidence>
<name>A0AAW0JTY5_QUESU</name>
<keyword evidence="3" id="KW-0378">Hydrolase</keyword>
<protein>
    <submittedName>
        <fullName evidence="5">Lysosomal pro-x carboxypeptidase</fullName>
    </submittedName>
</protein>
<dbReference type="Pfam" id="PF05577">
    <property type="entry name" value="Peptidase_S28"/>
    <property type="match status" value="1"/>
</dbReference>
<evidence type="ECO:0000313" key="6">
    <source>
        <dbReference type="Proteomes" id="UP000237347"/>
    </source>
</evidence>
<gene>
    <name evidence="5" type="primary">PRCP_0</name>
    <name evidence="5" type="ORF">CFP56_028482</name>
</gene>
<accession>A0AAW0JTY5</accession>
<evidence type="ECO:0000256" key="2">
    <source>
        <dbReference type="ARBA" id="ARBA00022729"/>
    </source>
</evidence>
<organism evidence="5 6">
    <name type="scientific">Quercus suber</name>
    <name type="common">Cork oak</name>
    <dbReference type="NCBI Taxonomy" id="58331"/>
    <lineage>
        <taxon>Eukaryota</taxon>
        <taxon>Viridiplantae</taxon>
        <taxon>Streptophyta</taxon>
        <taxon>Embryophyta</taxon>
        <taxon>Tracheophyta</taxon>
        <taxon>Spermatophyta</taxon>
        <taxon>Magnoliopsida</taxon>
        <taxon>eudicotyledons</taxon>
        <taxon>Gunneridae</taxon>
        <taxon>Pentapetalae</taxon>
        <taxon>rosids</taxon>
        <taxon>fabids</taxon>
        <taxon>Fagales</taxon>
        <taxon>Fagaceae</taxon>
        <taxon>Quercus</taxon>
    </lineage>
</organism>
<comment type="caution">
    <text evidence="5">The sequence shown here is derived from an EMBL/GenBank/DDBJ whole genome shotgun (WGS) entry which is preliminary data.</text>
</comment>
<dbReference type="PANTHER" id="PTHR11010:SF120">
    <property type="entry name" value="LYSOSOMAL PRO-X CARBOXYPEPTIDASE"/>
    <property type="match status" value="1"/>
</dbReference>
<evidence type="ECO:0000256" key="1">
    <source>
        <dbReference type="ARBA" id="ARBA00022670"/>
    </source>
</evidence>
<dbReference type="GO" id="GO:0004180">
    <property type="term" value="F:carboxypeptidase activity"/>
    <property type="evidence" value="ECO:0007669"/>
    <property type="project" value="UniProtKB-KW"/>
</dbReference>
<evidence type="ECO:0000256" key="4">
    <source>
        <dbReference type="ARBA" id="ARBA00023180"/>
    </source>
</evidence>
<keyword evidence="1" id="KW-0645">Protease</keyword>
<keyword evidence="4" id="KW-0325">Glycoprotein</keyword>
<dbReference type="AlphaFoldDB" id="A0AAW0JTY5"/>